<dbReference type="SMART" id="SM00858">
    <property type="entry name" value="SAF"/>
    <property type="match status" value="1"/>
</dbReference>
<keyword evidence="5" id="KW-1185">Reference proteome</keyword>
<feature type="domain" description="SAF" evidence="3">
    <location>
        <begin position="65"/>
        <end position="128"/>
    </location>
</feature>
<dbReference type="EMBL" id="CP001700">
    <property type="protein sequence ID" value="ACU72897.1"/>
    <property type="molecule type" value="Genomic_DNA"/>
</dbReference>
<keyword evidence="2" id="KW-0812">Transmembrane</keyword>
<dbReference type="InterPro" id="IPR013974">
    <property type="entry name" value="SAF"/>
</dbReference>
<reference evidence="4 5" key="1">
    <citation type="journal article" date="2009" name="Stand. Genomic Sci.">
        <title>Complete genome sequence of Catenulispora acidiphila type strain (ID 139908).</title>
        <authorList>
            <person name="Copeland A."/>
            <person name="Lapidus A."/>
            <person name="Glavina Del Rio T."/>
            <person name="Nolan M."/>
            <person name="Lucas S."/>
            <person name="Chen F."/>
            <person name="Tice H."/>
            <person name="Cheng J.F."/>
            <person name="Bruce D."/>
            <person name="Goodwin L."/>
            <person name="Pitluck S."/>
            <person name="Mikhailova N."/>
            <person name="Pati A."/>
            <person name="Ivanova N."/>
            <person name="Mavromatis K."/>
            <person name="Chen A."/>
            <person name="Palaniappan K."/>
            <person name="Chain P."/>
            <person name="Land M."/>
            <person name="Hauser L."/>
            <person name="Chang Y.J."/>
            <person name="Jeffries C.D."/>
            <person name="Chertkov O."/>
            <person name="Brettin T."/>
            <person name="Detter J.C."/>
            <person name="Han C."/>
            <person name="Ali Z."/>
            <person name="Tindall B.J."/>
            <person name="Goker M."/>
            <person name="Bristow J."/>
            <person name="Eisen J.A."/>
            <person name="Markowitz V."/>
            <person name="Hugenholtz P."/>
            <person name="Kyrpides N.C."/>
            <person name="Klenk H.P."/>
        </authorList>
    </citation>
    <scope>NUCLEOTIDE SEQUENCE [LARGE SCALE GENOMIC DNA]</scope>
    <source>
        <strain evidence="5">DSM 44928 / JCM 14897 / NBRC 102108 / NRRL B-24433 / ID139908</strain>
    </source>
</reference>
<keyword evidence="2" id="KW-1133">Transmembrane helix</keyword>
<dbReference type="InParanoid" id="C7QG52"/>
<dbReference type="eggNOG" id="COG1261">
    <property type="taxonomic scope" value="Bacteria"/>
</dbReference>
<protein>
    <submittedName>
        <fullName evidence="4">SAF domain protein</fullName>
    </submittedName>
</protein>
<dbReference type="Proteomes" id="UP000000851">
    <property type="component" value="Chromosome"/>
</dbReference>
<dbReference type="KEGG" id="cai:Caci_4029"/>
<name>C7QG52_CATAD</name>
<organism evidence="4 5">
    <name type="scientific">Catenulispora acidiphila (strain DSM 44928 / JCM 14897 / NBRC 102108 / NRRL B-24433 / ID139908)</name>
    <dbReference type="NCBI Taxonomy" id="479433"/>
    <lineage>
        <taxon>Bacteria</taxon>
        <taxon>Bacillati</taxon>
        <taxon>Actinomycetota</taxon>
        <taxon>Actinomycetes</taxon>
        <taxon>Catenulisporales</taxon>
        <taxon>Catenulisporaceae</taxon>
        <taxon>Catenulispora</taxon>
    </lineage>
</organism>
<accession>C7QG52</accession>
<evidence type="ECO:0000313" key="5">
    <source>
        <dbReference type="Proteomes" id="UP000000851"/>
    </source>
</evidence>
<evidence type="ECO:0000256" key="1">
    <source>
        <dbReference type="SAM" id="MobiDB-lite"/>
    </source>
</evidence>
<dbReference type="Pfam" id="PF08666">
    <property type="entry name" value="SAF"/>
    <property type="match status" value="1"/>
</dbReference>
<sequence length="230" mass="22207">MATSMPKMAPVKISGRLGGSAKKAEPRLSPAAKRRSVPYAVLGGALAVVFAVGFAATSLNFGGKQSYLAVVKPVRAGQVIQASDLATVQVATNAGLGLIPASAQNSVVGQAAALPLAPGALVTRREVGPASFPPAGQQVIAVAVKTGQYPMELAPGAHVIVGTAPASGSSGTATVTPLSAAPSAVVLSITPGTDSGTGSVSLLADAGSASAIAAIPAAQVQLVLSAPAGS</sequence>
<evidence type="ECO:0000313" key="4">
    <source>
        <dbReference type="EMBL" id="ACU72897.1"/>
    </source>
</evidence>
<feature type="transmembrane region" description="Helical" evidence="2">
    <location>
        <begin position="37"/>
        <end position="56"/>
    </location>
</feature>
<evidence type="ECO:0000256" key="2">
    <source>
        <dbReference type="SAM" id="Phobius"/>
    </source>
</evidence>
<evidence type="ECO:0000259" key="3">
    <source>
        <dbReference type="SMART" id="SM00858"/>
    </source>
</evidence>
<feature type="region of interest" description="Disordered" evidence="1">
    <location>
        <begin position="1"/>
        <end position="29"/>
    </location>
</feature>
<dbReference type="HOGENOM" id="CLU_078491_2_0_11"/>
<keyword evidence="2" id="KW-0472">Membrane</keyword>
<gene>
    <name evidence="4" type="ordered locus">Caci_4029</name>
</gene>
<dbReference type="STRING" id="479433.Caci_4029"/>
<proteinExistence type="predicted"/>
<dbReference type="AlphaFoldDB" id="C7QG52"/>